<name>A0A1D2MD93_ORCCI</name>
<dbReference type="AlphaFoldDB" id="A0A1D2MD93"/>
<comment type="caution">
    <text evidence="2">The sequence shown here is derived from an EMBL/GenBank/DDBJ whole genome shotgun (WGS) entry which is preliminary data.</text>
</comment>
<keyword evidence="1" id="KW-0472">Membrane</keyword>
<reference evidence="2 3" key="1">
    <citation type="journal article" date="2016" name="Genome Biol. Evol.">
        <title>Gene Family Evolution Reflects Adaptation to Soil Environmental Stressors in the Genome of the Collembolan Orchesella cincta.</title>
        <authorList>
            <person name="Faddeeva-Vakhrusheva A."/>
            <person name="Derks M.F."/>
            <person name="Anvar S.Y."/>
            <person name="Agamennone V."/>
            <person name="Suring W."/>
            <person name="Smit S."/>
            <person name="van Straalen N.M."/>
            <person name="Roelofs D."/>
        </authorList>
    </citation>
    <scope>NUCLEOTIDE SEQUENCE [LARGE SCALE GENOMIC DNA]</scope>
    <source>
        <tissue evidence="2">Mixed pool</tissue>
    </source>
</reference>
<keyword evidence="1" id="KW-1133">Transmembrane helix</keyword>
<sequence>MAQQGEHQFNLSFQFLCICILTFCFQASSLSISRNHSTNVKYSQHYLHPLKFDHHSRNDTLLPRYGYRQNCYFVGLPSSCTPEEVWIRIQTNATFSAFNRTNNTHVYLPRFLSKRHSNICRKQNIPPKRTLPYACPDGEFFSPILKMCIKYPQAHDVV</sequence>
<evidence type="ECO:0000313" key="3">
    <source>
        <dbReference type="Proteomes" id="UP000094527"/>
    </source>
</evidence>
<keyword evidence="1" id="KW-0812">Transmembrane</keyword>
<proteinExistence type="predicted"/>
<protein>
    <submittedName>
        <fullName evidence="2">Uncharacterized protein</fullName>
    </submittedName>
</protein>
<evidence type="ECO:0000313" key="2">
    <source>
        <dbReference type="EMBL" id="ODM90919.1"/>
    </source>
</evidence>
<accession>A0A1D2MD93</accession>
<dbReference type="Proteomes" id="UP000094527">
    <property type="component" value="Unassembled WGS sequence"/>
</dbReference>
<evidence type="ECO:0000256" key="1">
    <source>
        <dbReference type="SAM" id="Phobius"/>
    </source>
</evidence>
<organism evidence="2 3">
    <name type="scientific">Orchesella cincta</name>
    <name type="common">Springtail</name>
    <name type="synonym">Podura cincta</name>
    <dbReference type="NCBI Taxonomy" id="48709"/>
    <lineage>
        <taxon>Eukaryota</taxon>
        <taxon>Metazoa</taxon>
        <taxon>Ecdysozoa</taxon>
        <taxon>Arthropoda</taxon>
        <taxon>Hexapoda</taxon>
        <taxon>Collembola</taxon>
        <taxon>Entomobryomorpha</taxon>
        <taxon>Entomobryoidea</taxon>
        <taxon>Orchesellidae</taxon>
        <taxon>Orchesellinae</taxon>
        <taxon>Orchesella</taxon>
    </lineage>
</organism>
<gene>
    <name evidence="2" type="ORF">Ocin01_15763</name>
</gene>
<dbReference type="EMBL" id="LJIJ01001743">
    <property type="protein sequence ID" value="ODM90919.1"/>
    <property type="molecule type" value="Genomic_DNA"/>
</dbReference>
<keyword evidence="3" id="KW-1185">Reference proteome</keyword>
<feature type="transmembrane region" description="Helical" evidence="1">
    <location>
        <begin position="12"/>
        <end position="32"/>
    </location>
</feature>